<gene>
    <name evidence="2" type="ORF">AVDCRST_MAG91-1539</name>
</gene>
<feature type="non-terminal residue" evidence="2">
    <location>
        <position position="1"/>
    </location>
</feature>
<reference evidence="2" key="1">
    <citation type="submission" date="2020-02" db="EMBL/GenBank/DDBJ databases">
        <authorList>
            <person name="Meier V. D."/>
        </authorList>
    </citation>
    <scope>NUCLEOTIDE SEQUENCE</scope>
    <source>
        <strain evidence="2">AVDCRST_MAG91</strain>
    </source>
</reference>
<feature type="non-terminal residue" evidence="2">
    <location>
        <position position="45"/>
    </location>
</feature>
<dbReference type="EMBL" id="CADCVX010000298">
    <property type="protein sequence ID" value="CAA9509481.1"/>
    <property type="molecule type" value="Genomic_DNA"/>
</dbReference>
<feature type="compositionally biased region" description="Gly residues" evidence="1">
    <location>
        <begin position="24"/>
        <end position="36"/>
    </location>
</feature>
<accession>A0A6J4SZJ1</accession>
<protein>
    <submittedName>
        <fullName evidence="2">Uncharacterized protein</fullName>
    </submittedName>
</protein>
<proteinExistence type="predicted"/>
<organism evidence="2">
    <name type="scientific">uncultured Sphingomonadaceae bacterium</name>
    <dbReference type="NCBI Taxonomy" id="169976"/>
    <lineage>
        <taxon>Bacteria</taxon>
        <taxon>Pseudomonadati</taxon>
        <taxon>Pseudomonadota</taxon>
        <taxon>Alphaproteobacteria</taxon>
        <taxon>Sphingomonadales</taxon>
        <taxon>Sphingomonadaceae</taxon>
        <taxon>environmental samples</taxon>
    </lineage>
</organism>
<name>A0A6J4SZJ1_9SPHN</name>
<sequence>ESPPFIPPQTHPRFRSWVCPSGSRHGGWIEGRGGALGEVVDDRRV</sequence>
<evidence type="ECO:0000256" key="1">
    <source>
        <dbReference type="SAM" id="MobiDB-lite"/>
    </source>
</evidence>
<feature type="region of interest" description="Disordered" evidence="1">
    <location>
        <begin position="23"/>
        <end position="45"/>
    </location>
</feature>
<dbReference type="AlphaFoldDB" id="A0A6J4SZJ1"/>
<evidence type="ECO:0000313" key="2">
    <source>
        <dbReference type="EMBL" id="CAA9509481.1"/>
    </source>
</evidence>